<proteinExistence type="predicted"/>
<comment type="caution">
    <text evidence="1">The sequence shown here is derived from an EMBL/GenBank/DDBJ whole genome shotgun (WGS) entry which is preliminary data.</text>
</comment>
<accession>X0X0L5</accession>
<sequence length="60" mass="6846">FNKFEDSILVVSYRSNGIPSGAEIMALLKKYKGEVEEVKRKDYKYVLSNNGSEELLFVAK</sequence>
<dbReference type="EMBL" id="BARS01048461">
    <property type="protein sequence ID" value="GAG36749.1"/>
    <property type="molecule type" value="Genomic_DNA"/>
</dbReference>
<feature type="non-terminal residue" evidence="1">
    <location>
        <position position="1"/>
    </location>
</feature>
<evidence type="ECO:0000313" key="1">
    <source>
        <dbReference type="EMBL" id="GAG36749.1"/>
    </source>
</evidence>
<dbReference type="AlphaFoldDB" id="X0X0L5"/>
<reference evidence="1" key="1">
    <citation type="journal article" date="2014" name="Front. Microbiol.">
        <title>High frequency of phylogenetically diverse reductive dehalogenase-homologous genes in deep subseafloor sedimentary metagenomes.</title>
        <authorList>
            <person name="Kawai M."/>
            <person name="Futagami T."/>
            <person name="Toyoda A."/>
            <person name="Takaki Y."/>
            <person name="Nishi S."/>
            <person name="Hori S."/>
            <person name="Arai W."/>
            <person name="Tsubouchi T."/>
            <person name="Morono Y."/>
            <person name="Uchiyama I."/>
            <person name="Ito T."/>
            <person name="Fujiyama A."/>
            <person name="Inagaki F."/>
            <person name="Takami H."/>
        </authorList>
    </citation>
    <scope>NUCLEOTIDE SEQUENCE</scope>
    <source>
        <strain evidence="1">Expedition CK06-06</strain>
    </source>
</reference>
<organism evidence="1">
    <name type="scientific">marine sediment metagenome</name>
    <dbReference type="NCBI Taxonomy" id="412755"/>
    <lineage>
        <taxon>unclassified sequences</taxon>
        <taxon>metagenomes</taxon>
        <taxon>ecological metagenomes</taxon>
    </lineage>
</organism>
<gene>
    <name evidence="1" type="ORF">S01H1_72632</name>
</gene>
<name>X0X0L5_9ZZZZ</name>
<protein>
    <submittedName>
        <fullName evidence="1">Uncharacterized protein</fullName>
    </submittedName>
</protein>